<evidence type="ECO:0000313" key="2">
    <source>
        <dbReference type="Proteomes" id="UP000315471"/>
    </source>
</evidence>
<evidence type="ECO:0000313" key="1">
    <source>
        <dbReference type="EMBL" id="TWU36743.1"/>
    </source>
</evidence>
<keyword evidence="2" id="KW-1185">Reference proteome</keyword>
<protein>
    <submittedName>
        <fullName evidence="1">Uncharacterized protein</fullName>
    </submittedName>
</protein>
<dbReference type="EMBL" id="SJPY01000008">
    <property type="protein sequence ID" value="TWU36743.1"/>
    <property type="molecule type" value="Genomic_DNA"/>
</dbReference>
<dbReference type="Proteomes" id="UP000315471">
    <property type="component" value="Unassembled WGS sequence"/>
</dbReference>
<name>A0A5C6DHC5_9BACT</name>
<accession>A0A5C6DHC5</accession>
<gene>
    <name evidence="1" type="ORF">Q31b_50250</name>
</gene>
<sequence length="143" mass="15769">MKASVRLLDVPPEESFVSNVERGLAILLCFAAASDAKTLMIDCKSCLITARDSHGSVVSDTWPSPPDCLFEDFSHLACFGCEDIGAVTSIQVPSDSQAAVRNLANETEALMVTNRFHYSLWRLAYGHELLELECIGMYTSRDY</sequence>
<proteinExistence type="predicted"/>
<organism evidence="1 2">
    <name type="scientific">Novipirellula aureliae</name>
    <dbReference type="NCBI Taxonomy" id="2527966"/>
    <lineage>
        <taxon>Bacteria</taxon>
        <taxon>Pseudomonadati</taxon>
        <taxon>Planctomycetota</taxon>
        <taxon>Planctomycetia</taxon>
        <taxon>Pirellulales</taxon>
        <taxon>Pirellulaceae</taxon>
        <taxon>Novipirellula</taxon>
    </lineage>
</organism>
<dbReference type="AlphaFoldDB" id="A0A5C6DHC5"/>
<reference evidence="1 2" key="1">
    <citation type="submission" date="2019-02" db="EMBL/GenBank/DDBJ databases">
        <title>Deep-cultivation of Planctomycetes and their phenomic and genomic characterization uncovers novel biology.</title>
        <authorList>
            <person name="Wiegand S."/>
            <person name="Jogler M."/>
            <person name="Boedeker C."/>
            <person name="Pinto D."/>
            <person name="Vollmers J."/>
            <person name="Rivas-Marin E."/>
            <person name="Kohn T."/>
            <person name="Peeters S.H."/>
            <person name="Heuer A."/>
            <person name="Rast P."/>
            <person name="Oberbeckmann S."/>
            <person name="Bunk B."/>
            <person name="Jeske O."/>
            <person name="Meyerdierks A."/>
            <person name="Storesund J.E."/>
            <person name="Kallscheuer N."/>
            <person name="Luecker S."/>
            <person name="Lage O.M."/>
            <person name="Pohl T."/>
            <person name="Merkel B.J."/>
            <person name="Hornburger P."/>
            <person name="Mueller R.-W."/>
            <person name="Bruemmer F."/>
            <person name="Labrenz M."/>
            <person name="Spormann A.M."/>
            <person name="Op Den Camp H."/>
            <person name="Overmann J."/>
            <person name="Amann R."/>
            <person name="Jetten M.S.M."/>
            <person name="Mascher T."/>
            <person name="Medema M.H."/>
            <person name="Devos D.P."/>
            <person name="Kaster A.-K."/>
            <person name="Ovreas L."/>
            <person name="Rohde M."/>
            <person name="Galperin M.Y."/>
            <person name="Jogler C."/>
        </authorList>
    </citation>
    <scope>NUCLEOTIDE SEQUENCE [LARGE SCALE GENOMIC DNA]</scope>
    <source>
        <strain evidence="1 2">Q31b</strain>
    </source>
</reference>
<comment type="caution">
    <text evidence="1">The sequence shown here is derived from an EMBL/GenBank/DDBJ whole genome shotgun (WGS) entry which is preliminary data.</text>
</comment>